<dbReference type="GO" id="GO:0004252">
    <property type="term" value="F:serine-type endopeptidase activity"/>
    <property type="evidence" value="ECO:0007669"/>
    <property type="project" value="InterPro"/>
</dbReference>
<keyword evidence="5" id="KW-0378">Hydrolase</keyword>
<keyword evidence="5" id="KW-0645">Protease</keyword>
<dbReference type="GO" id="GO:0006508">
    <property type="term" value="P:proteolysis"/>
    <property type="evidence" value="ECO:0007669"/>
    <property type="project" value="UniProtKB-KW"/>
</dbReference>
<evidence type="ECO:0000313" key="5">
    <source>
        <dbReference type="EMBL" id="KAK4435221.1"/>
    </source>
</evidence>
<dbReference type="PROSITE" id="PS51892">
    <property type="entry name" value="SUBTILASE"/>
    <property type="match status" value="1"/>
</dbReference>
<evidence type="ECO:0000256" key="3">
    <source>
        <dbReference type="PROSITE-ProRule" id="PRU01240"/>
    </source>
</evidence>
<evidence type="ECO:0000256" key="1">
    <source>
        <dbReference type="ARBA" id="ARBA00011073"/>
    </source>
</evidence>
<dbReference type="InterPro" id="IPR036852">
    <property type="entry name" value="Peptidase_S8/S53_dom_sf"/>
</dbReference>
<comment type="caution">
    <text evidence="3">Lacks conserved residue(s) required for the propagation of feature annotation.</text>
</comment>
<accession>A0AAE1YS71</accession>
<dbReference type="PANTHER" id="PTHR10795">
    <property type="entry name" value="PROPROTEIN CONVERTASE SUBTILISIN/KEXIN"/>
    <property type="match status" value="1"/>
</dbReference>
<proteinExistence type="inferred from homology"/>
<dbReference type="InterPro" id="IPR045051">
    <property type="entry name" value="SBT"/>
</dbReference>
<dbReference type="EMBL" id="JACGWO010000002">
    <property type="protein sequence ID" value="KAK4435221.1"/>
    <property type="molecule type" value="Genomic_DNA"/>
</dbReference>
<dbReference type="Pfam" id="PF00082">
    <property type="entry name" value="Peptidase_S8"/>
    <property type="match status" value="1"/>
</dbReference>
<gene>
    <name evidence="5" type="ORF">Salat_0685400</name>
</gene>
<evidence type="ECO:0000256" key="2">
    <source>
        <dbReference type="ARBA" id="ARBA00022729"/>
    </source>
</evidence>
<evidence type="ECO:0000259" key="4">
    <source>
        <dbReference type="Pfam" id="PF00082"/>
    </source>
</evidence>
<reference evidence="5" key="2">
    <citation type="journal article" date="2024" name="Plant">
        <title>Genomic evolution and insights into agronomic trait innovations of Sesamum species.</title>
        <authorList>
            <person name="Miao H."/>
            <person name="Wang L."/>
            <person name="Qu L."/>
            <person name="Liu H."/>
            <person name="Sun Y."/>
            <person name="Le M."/>
            <person name="Wang Q."/>
            <person name="Wei S."/>
            <person name="Zheng Y."/>
            <person name="Lin W."/>
            <person name="Duan Y."/>
            <person name="Cao H."/>
            <person name="Xiong S."/>
            <person name="Wang X."/>
            <person name="Wei L."/>
            <person name="Li C."/>
            <person name="Ma Q."/>
            <person name="Ju M."/>
            <person name="Zhao R."/>
            <person name="Li G."/>
            <person name="Mu C."/>
            <person name="Tian Q."/>
            <person name="Mei H."/>
            <person name="Zhang T."/>
            <person name="Gao T."/>
            <person name="Zhang H."/>
        </authorList>
    </citation>
    <scope>NUCLEOTIDE SEQUENCE</scope>
    <source>
        <strain evidence="5">3651</strain>
    </source>
</reference>
<dbReference type="Gene3D" id="3.50.30.30">
    <property type="match status" value="1"/>
</dbReference>
<dbReference type="InterPro" id="IPR000209">
    <property type="entry name" value="Peptidase_S8/S53_dom"/>
</dbReference>
<dbReference type="AlphaFoldDB" id="A0AAE1YS71"/>
<reference evidence="5" key="1">
    <citation type="submission" date="2020-06" db="EMBL/GenBank/DDBJ databases">
        <authorList>
            <person name="Li T."/>
            <person name="Hu X."/>
            <person name="Zhang T."/>
            <person name="Song X."/>
            <person name="Zhang H."/>
            <person name="Dai N."/>
            <person name="Sheng W."/>
            <person name="Hou X."/>
            <person name="Wei L."/>
        </authorList>
    </citation>
    <scope>NUCLEOTIDE SEQUENCE</scope>
    <source>
        <strain evidence="5">3651</strain>
        <tissue evidence="5">Leaf</tissue>
    </source>
</reference>
<protein>
    <submittedName>
        <fullName evidence="5">Subtilisin-like protease SBT1.7</fullName>
    </submittedName>
</protein>
<keyword evidence="2" id="KW-0732">Signal</keyword>
<dbReference type="SUPFAM" id="SSF52743">
    <property type="entry name" value="Subtilisin-like"/>
    <property type="match status" value="1"/>
</dbReference>
<sequence length="221" mass="23664">MAMGTHTASTAVGTLWEVQMCLAMLTATAVGMRRFAHLAIYKVCSFYVFESDILAAMDTQLLMMESIYLSLSLGGFANNFYDDSIALGAYSAMEQGILVSCSAGNAGPSNFSLSNEAPWILTVGASTTDRKIRATAVLGDNQTFDGESTFQPMDFPPTLLPSRICLSVCEIGIYNKFAKGIAVKDGGGAAMISGKSCTLRQPYSFESHVLPATDVRLMPMD</sequence>
<name>A0AAE1YS71_9LAMI</name>
<keyword evidence="6" id="KW-1185">Reference proteome</keyword>
<comment type="similarity">
    <text evidence="1 3">Belongs to the peptidase S8 family.</text>
</comment>
<dbReference type="Proteomes" id="UP001293254">
    <property type="component" value="Unassembled WGS sequence"/>
</dbReference>
<organism evidence="5 6">
    <name type="scientific">Sesamum alatum</name>
    <dbReference type="NCBI Taxonomy" id="300844"/>
    <lineage>
        <taxon>Eukaryota</taxon>
        <taxon>Viridiplantae</taxon>
        <taxon>Streptophyta</taxon>
        <taxon>Embryophyta</taxon>
        <taxon>Tracheophyta</taxon>
        <taxon>Spermatophyta</taxon>
        <taxon>Magnoliopsida</taxon>
        <taxon>eudicotyledons</taxon>
        <taxon>Gunneridae</taxon>
        <taxon>Pentapetalae</taxon>
        <taxon>asterids</taxon>
        <taxon>lamiids</taxon>
        <taxon>Lamiales</taxon>
        <taxon>Pedaliaceae</taxon>
        <taxon>Sesamum</taxon>
    </lineage>
</organism>
<evidence type="ECO:0000313" key="6">
    <source>
        <dbReference type="Proteomes" id="UP001293254"/>
    </source>
</evidence>
<feature type="domain" description="Peptidase S8/S53" evidence="4">
    <location>
        <begin position="4"/>
        <end position="139"/>
    </location>
</feature>
<dbReference type="Gene3D" id="3.40.50.200">
    <property type="entry name" value="Peptidase S8/S53 domain"/>
    <property type="match status" value="1"/>
</dbReference>
<comment type="caution">
    <text evidence="5">The sequence shown here is derived from an EMBL/GenBank/DDBJ whole genome shotgun (WGS) entry which is preliminary data.</text>
</comment>